<name>A0A6G0SUT3_APHGL</name>
<gene>
    <name evidence="1" type="ORF">AGLY_017878</name>
</gene>
<dbReference type="AlphaFoldDB" id="A0A6G0SUT3"/>
<proteinExistence type="predicted"/>
<dbReference type="EMBL" id="VYZN01002361">
    <property type="protein sequence ID" value="KAE9521724.1"/>
    <property type="molecule type" value="Genomic_DNA"/>
</dbReference>
<evidence type="ECO:0000313" key="2">
    <source>
        <dbReference type="Proteomes" id="UP000475862"/>
    </source>
</evidence>
<accession>A0A6G0SUT3</accession>
<keyword evidence="2" id="KW-1185">Reference proteome</keyword>
<dbReference type="Proteomes" id="UP000475862">
    <property type="component" value="Unassembled WGS sequence"/>
</dbReference>
<organism evidence="1 2">
    <name type="scientific">Aphis glycines</name>
    <name type="common">Soybean aphid</name>
    <dbReference type="NCBI Taxonomy" id="307491"/>
    <lineage>
        <taxon>Eukaryota</taxon>
        <taxon>Metazoa</taxon>
        <taxon>Ecdysozoa</taxon>
        <taxon>Arthropoda</taxon>
        <taxon>Hexapoda</taxon>
        <taxon>Insecta</taxon>
        <taxon>Pterygota</taxon>
        <taxon>Neoptera</taxon>
        <taxon>Paraneoptera</taxon>
        <taxon>Hemiptera</taxon>
        <taxon>Sternorrhyncha</taxon>
        <taxon>Aphidomorpha</taxon>
        <taxon>Aphidoidea</taxon>
        <taxon>Aphididae</taxon>
        <taxon>Aphidini</taxon>
        <taxon>Aphis</taxon>
        <taxon>Aphis</taxon>
    </lineage>
</organism>
<protein>
    <submittedName>
        <fullName evidence="1">Uncharacterized protein</fullName>
    </submittedName>
</protein>
<sequence>MAPKKNSYSIQSSLQEKIDSEYERFTKKKKMNQHIYIILSRFKLKKSGQVSNALLYMVSEKGGLYFNDQNTPKFKFFYNNCKPNLWKIFVPNLSHNIIPSAITSDDTITSHQTNQVVQNYASPFAPIQESAENSMINTPSVIDTSWYNSSDMDVSSHSLAVETEINSTHDLLSDVE</sequence>
<reference evidence="1 2" key="1">
    <citation type="submission" date="2019-08" db="EMBL/GenBank/DDBJ databases">
        <title>The genome of the soybean aphid Biotype 1, its phylome, world population structure and adaptation to the North American continent.</title>
        <authorList>
            <person name="Giordano R."/>
            <person name="Donthu R.K."/>
            <person name="Hernandez A.G."/>
            <person name="Wright C.L."/>
            <person name="Zimin A.V."/>
        </authorList>
    </citation>
    <scope>NUCLEOTIDE SEQUENCE [LARGE SCALE GENOMIC DNA]</scope>
    <source>
        <tissue evidence="1">Whole aphids</tissue>
    </source>
</reference>
<evidence type="ECO:0000313" key="1">
    <source>
        <dbReference type="EMBL" id="KAE9521724.1"/>
    </source>
</evidence>
<comment type="caution">
    <text evidence="1">The sequence shown here is derived from an EMBL/GenBank/DDBJ whole genome shotgun (WGS) entry which is preliminary data.</text>
</comment>